<proteinExistence type="predicted"/>
<evidence type="ECO:0000313" key="2">
    <source>
        <dbReference type="Proteomes" id="UP001596542"/>
    </source>
</evidence>
<dbReference type="RefSeq" id="WP_382271578.1">
    <property type="nucleotide sequence ID" value="NZ_JBHTBU010000001.1"/>
</dbReference>
<protein>
    <submittedName>
        <fullName evidence="1">Uncharacterized protein</fullName>
    </submittedName>
</protein>
<name>A0ABW2IB77_9BURK</name>
<keyword evidence="2" id="KW-1185">Reference proteome</keyword>
<comment type="caution">
    <text evidence="1">The sequence shown here is derived from an EMBL/GenBank/DDBJ whole genome shotgun (WGS) entry which is preliminary data.</text>
</comment>
<organism evidence="1 2">
    <name type="scientific">Herminiimonas glaciei</name>
    <dbReference type="NCBI Taxonomy" id="523788"/>
    <lineage>
        <taxon>Bacteria</taxon>
        <taxon>Pseudomonadati</taxon>
        <taxon>Pseudomonadota</taxon>
        <taxon>Betaproteobacteria</taxon>
        <taxon>Burkholderiales</taxon>
        <taxon>Oxalobacteraceae</taxon>
        <taxon>Herminiimonas</taxon>
    </lineage>
</organism>
<reference evidence="2" key="1">
    <citation type="journal article" date="2019" name="Int. J. Syst. Evol. Microbiol.">
        <title>The Global Catalogue of Microorganisms (GCM) 10K type strain sequencing project: providing services to taxonomists for standard genome sequencing and annotation.</title>
        <authorList>
            <consortium name="The Broad Institute Genomics Platform"/>
            <consortium name="The Broad Institute Genome Sequencing Center for Infectious Disease"/>
            <person name="Wu L."/>
            <person name="Ma J."/>
        </authorList>
    </citation>
    <scope>NUCLEOTIDE SEQUENCE [LARGE SCALE GENOMIC DNA]</scope>
    <source>
        <strain evidence="2">KACC 12508</strain>
    </source>
</reference>
<dbReference type="Proteomes" id="UP001596542">
    <property type="component" value="Unassembled WGS sequence"/>
</dbReference>
<accession>A0ABW2IB77</accession>
<evidence type="ECO:0000313" key="1">
    <source>
        <dbReference type="EMBL" id="MFC7288219.1"/>
    </source>
</evidence>
<dbReference type="EMBL" id="JBHTBU010000001">
    <property type="protein sequence ID" value="MFC7288219.1"/>
    <property type="molecule type" value="Genomic_DNA"/>
</dbReference>
<sequence>MSHFSLYSHYCYGEHVTSLNRQISIVLHSDSQSVEDLARDIAQQLRNNSAPARVLIFGRTCHIDLIRALFVKDSPFHQRLTSASGRALSENDCFGIIWQNGSNAYQAIGHSTITLNQISAEVRYAASMTAQAIFKDTGCLHLAPRGSHFSKTSKAHSDAFIRASNALIWSRHTLTLAYWLQPFISQKASRILVDTSAIASLVYAACHLGIKTQHLSEMPVIDSFRSYEGLSDEDLVDVKNSLFILSASTSGNLAREAFSKQVTRSRLTTLFLLSSDQSDQDALCYLRKDVEKNPEGFDLLQSWKEAECQLCSSGSAPVKIGGDLFLTSLPTTNNVSLLKRHIPTAQRKLLEKFAGTGVFRVHRKIGERISEITIDLTPLLNPAEAESDTVNEFQQSWSRLLRTSISANISHIVYPTYPLSDDLAAAVCSYTAQFVKTSASPTAGNALVDIVPVQNGSAAIVATCVDDPVEMMGISRDLRSLIPGGSASYFVPFLKARSEAEARGICINLTYGDRGLNTHTLHKMYELHLPSDPTEDSWDTELKYIIRLSEWLEDRDGKVPAELLNRRNALRASTEMGIGENIFWPDQYGKALTIRSNFVLLDTDDGKRSLTQADIFVVVSSLLNNLRHIDTNESLRVTQFDRKVISPDDFHKFNDGVIQAAILRAARGNELNYVAADTDNYSTKMRDILLKMLDGGVPCDQEAITEFMLAIAVGRLRVDLAHRDQICQAVVKSREGTEDIASYISAGILSGLV</sequence>
<gene>
    <name evidence="1" type="ORF">ACFQPC_09255</name>
</gene>